<dbReference type="Proteomes" id="UP001374535">
    <property type="component" value="Chromosome 6"/>
</dbReference>
<evidence type="ECO:0000313" key="1">
    <source>
        <dbReference type="EMBL" id="WVZ09028.1"/>
    </source>
</evidence>
<gene>
    <name evidence="1" type="ORF">V8G54_022374</name>
</gene>
<dbReference type="EMBL" id="CP144695">
    <property type="protein sequence ID" value="WVZ09028.1"/>
    <property type="molecule type" value="Genomic_DNA"/>
</dbReference>
<keyword evidence="2" id="KW-1185">Reference proteome</keyword>
<protein>
    <submittedName>
        <fullName evidence="1">Uncharacterized protein</fullName>
    </submittedName>
</protein>
<evidence type="ECO:0000313" key="2">
    <source>
        <dbReference type="Proteomes" id="UP001374535"/>
    </source>
</evidence>
<accession>A0AAQ3NHW0</accession>
<name>A0AAQ3NHW0_VIGMU</name>
<sequence length="154" mass="17790">MKESCIRVSQTSTINKQTHIQTIYCFLYSLSDFLSTNFLHIYDHKLDLNTVSLSYFLQCRLKFQRVSTNQEKVESLGCEFKSHGLANSISGSSDYSPGTIFFEVLWWPQEHHPHPLEKFDKHLAHTNEAYGACCHKKPVQPLHFLSPKLQQISS</sequence>
<dbReference type="AlphaFoldDB" id="A0AAQ3NHW0"/>
<reference evidence="1 2" key="1">
    <citation type="journal article" date="2023" name="Life. Sci Alliance">
        <title>Evolutionary insights into 3D genome organization and epigenetic landscape of Vigna mungo.</title>
        <authorList>
            <person name="Junaid A."/>
            <person name="Singh B."/>
            <person name="Bhatia S."/>
        </authorList>
    </citation>
    <scope>NUCLEOTIDE SEQUENCE [LARGE SCALE GENOMIC DNA]</scope>
    <source>
        <strain evidence="1">Urdbean</strain>
    </source>
</reference>
<proteinExistence type="predicted"/>
<organism evidence="1 2">
    <name type="scientific">Vigna mungo</name>
    <name type="common">Black gram</name>
    <name type="synonym">Phaseolus mungo</name>
    <dbReference type="NCBI Taxonomy" id="3915"/>
    <lineage>
        <taxon>Eukaryota</taxon>
        <taxon>Viridiplantae</taxon>
        <taxon>Streptophyta</taxon>
        <taxon>Embryophyta</taxon>
        <taxon>Tracheophyta</taxon>
        <taxon>Spermatophyta</taxon>
        <taxon>Magnoliopsida</taxon>
        <taxon>eudicotyledons</taxon>
        <taxon>Gunneridae</taxon>
        <taxon>Pentapetalae</taxon>
        <taxon>rosids</taxon>
        <taxon>fabids</taxon>
        <taxon>Fabales</taxon>
        <taxon>Fabaceae</taxon>
        <taxon>Papilionoideae</taxon>
        <taxon>50 kb inversion clade</taxon>
        <taxon>NPAAA clade</taxon>
        <taxon>indigoferoid/millettioid clade</taxon>
        <taxon>Phaseoleae</taxon>
        <taxon>Vigna</taxon>
    </lineage>
</organism>